<organism evidence="2 3">
    <name type="scientific">Clytia hemisphaerica</name>
    <dbReference type="NCBI Taxonomy" id="252671"/>
    <lineage>
        <taxon>Eukaryota</taxon>
        <taxon>Metazoa</taxon>
        <taxon>Cnidaria</taxon>
        <taxon>Hydrozoa</taxon>
        <taxon>Hydroidolina</taxon>
        <taxon>Leptothecata</taxon>
        <taxon>Obeliida</taxon>
        <taxon>Clytiidae</taxon>
        <taxon>Clytia</taxon>
    </lineage>
</organism>
<dbReference type="EnsemblMetazoa" id="CLYHEMT017103.1">
    <property type="protein sequence ID" value="CLYHEMP017103.1"/>
    <property type="gene ID" value="CLYHEMG017103"/>
</dbReference>
<dbReference type="InterPro" id="IPR050373">
    <property type="entry name" value="Fibrinogen_C-term_domain"/>
</dbReference>
<sequence length="328" mass="37959">FRSFIIVRKMVGLAIFLDILCLHLSFGQFMPFLPFKHLHTNTAIDGPQPWFDGEVASKDHCFDKCLKNFTHCEYVQHKQMTTTTWLCRLFNVISGLSNYLVSQTGEMLAQAVHENIGCEDWRSRGHTQSGIYWIFYNRNKFKVFCNFAGPDSWTLIDKRQDGSVSFNRLWQEYKDGFGDLSGEFYLGNEKIHLLTKDREMMVYLQLWAFDGTKYAVGFKGFFIEDEANKYRLCSGTYDFGDPNFGSEWTDMNGSKFSTRDDDNDRATTMHCGDKWKTGWWFTNCGGCYLHNVYSGVPDVPKRHGITCGRLRGDFESFKKLVISIRPVG</sequence>
<dbReference type="GO" id="GO:0005615">
    <property type="term" value="C:extracellular space"/>
    <property type="evidence" value="ECO:0007669"/>
    <property type="project" value="TreeGrafter"/>
</dbReference>
<dbReference type="InterPro" id="IPR002181">
    <property type="entry name" value="Fibrinogen_a/b/g_C_dom"/>
</dbReference>
<accession>A0A7M5X396</accession>
<evidence type="ECO:0000313" key="2">
    <source>
        <dbReference type="EnsemblMetazoa" id="CLYHEMP017103.1"/>
    </source>
</evidence>
<keyword evidence="3" id="KW-1185">Reference proteome</keyword>
<dbReference type="AlphaFoldDB" id="A0A7M5X396"/>
<dbReference type="OrthoDB" id="7735550at2759"/>
<dbReference type="PANTHER" id="PTHR19143">
    <property type="entry name" value="FIBRINOGEN/TENASCIN/ANGIOPOEITIN"/>
    <property type="match status" value="1"/>
</dbReference>
<dbReference type="Gene3D" id="3.90.215.10">
    <property type="entry name" value="Gamma Fibrinogen, chain A, domain 1"/>
    <property type="match status" value="1"/>
</dbReference>
<feature type="domain" description="Fibrinogen C-terminal" evidence="1">
    <location>
        <begin position="109"/>
        <end position="328"/>
    </location>
</feature>
<name>A0A7M5X396_9CNID</name>
<dbReference type="PANTHER" id="PTHR19143:SF327">
    <property type="entry name" value="FI21813P1-RELATED"/>
    <property type="match status" value="1"/>
</dbReference>
<evidence type="ECO:0000259" key="1">
    <source>
        <dbReference type="PROSITE" id="PS51406"/>
    </source>
</evidence>
<proteinExistence type="predicted"/>
<dbReference type="Pfam" id="PF00147">
    <property type="entry name" value="Fibrinogen_C"/>
    <property type="match status" value="1"/>
</dbReference>
<dbReference type="SUPFAM" id="SSF56496">
    <property type="entry name" value="Fibrinogen C-terminal domain-like"/>
    <property type="match status" value="1"/>
</dbReference>
<dbReference type="InterPro" id="IPR036056">
    <property type="entry name" value="Fibrinogen-like_C"/>
</dbReference>
<protein>
    <recommendedName>
        <fullName evidence="1">Fibrinogen C-terminal domain-containing protein</fullName>
    </recommendedName>
</protein>
<reference evidence="2" key="1">
    <citation type="submission" date="2021-01" db="UniProtKB">
        <authorList>
            <consortium name="EnsemblMetazoa"/>
        </authorList>
    </citation>
    <scope>IDENTIFICATION</scope>
</reference>
<dbReference type="PROSITE" id="PS51406">
    <property type="entry name" value="FIBRINOGEN_C_2"/>
    <property type="match status" value="1"/>
</dbReference>
<dbReference type="SMART" id="SM00186">
    <property type="entry name" value="FBG"/>
    <property type="match status" value="1"/>
</dbReference>
<evidence type="ECO:0000313" key="3">
    <source>
        <dbReference type="Proteomes" id="UP000594262"/>
    </source>
</evidence>
<dbReference type="Proteomes" id="UP000594262">
    <property type="component" value="Unplaced"/>
</dbReference>
<dbReference type="InterPro" id="IPR014716">
    <property type="entry name" value="Fibrinogen_a/b/g_C_1"/>
</dbReference>